<dbReference type="AlphaFoldDB" id="A0A0B8PFV6"/>
<dbReference type="Proteomes" id="UP000031670">
    <property type="component" value="Unassembled WGS sequence"/>
</dbReference>
<reference evidence="2 3" key="2">
    <citation type="submission" date="2015-01" db="EMBL/GenBank/DDBJ databases">
        <authorList>
            <consortium name="NBRP consortium"/>
            <person name="Sawabe T."/>
            <person name="Meirelles P."/>
            <person name="Feng G."/>
            <person name="Sayaka M."/>
            <person name="Hattori M."/>
            <person name="Ohkuma M."/>
        </authorList>
    </citation>
    <scope>NUCLEOTIDE SEQUENCE [LARGE SCALE GENOMIC DNA]</scope>
    <source>
        <strain evidence="2 3">JCM19232</strain>
    </source>
</reference>
<proteinExistence type="predicted"/>
<sequence length="219" mass="23686">MLKQQLKQADTENGRARLYALENTVELTNLIPPTVSYESLGNALVVGPTSIIGSLASQLSDMTTVTLLSTDGEKDESLSLYFTSKVAISGFLGSFQVLIQNQGEAINLSKVAINQAHFDVILDMTLDGCMREEVPVPGYYPVGRGHPKLADALEEIPTLKGTFDKPKFFRLNNDICAHSSRGLKGCERCVDACPAGALESIGTDKIGYKIEINLIYAKG</sequence>
<feature type="domain" description="4Fe-4S ferredoxin-type" evidence="1">
    <location>
        <begin position="173"/>
        <end position="203"/>
    </location>
</feature>
<dbReference type="InterPro" id="IPR017896">
    <property type="entry name" value="4Fe4S_Fe-S-bd"/>
</dbReference>
<reference evidence="2 3" key="1">
    <citation type="submission" date="2015-01" db="EMBL/GenBank/DDBJ databases">
        <title>Vibrio sp. C5 JCM 19232 whole genome shotgun sequence.</title>
        <authorList>
            <person name="Sawabe T."/>
            <person name="Meirelles P."/>
            <person name="Feng G."/>
            <person name="Sayaka M."/>
            <person name="Hattori M."/>
            <person name="Ohkuma M."/>
        </authorList>
    </citation>
    <scope>NUCLEOTIDE SEQUENCE [LARGE SCALE GENOMIC DNA]</scope>
    <source>
        <strain evidence="2 3">JCM19232</strain>
    </source>
</reference>
<comment type="caution">
    <text evidence="2">The sequence shown here is derived from an EMBL/GenBank/DDBJ whole genome shotgun (WGS) entry which is preliminary data.</text>
</comment>
<gene>
    <name evidence="2" type="ORF">JCM19232_2482</name>
</gene>
<name>A0A0B8PFV6_9VIBR</name>
<evidence type="ECO:0000259" key="1">
    <source>
        <dbReference type="PROSITE" id="PS51379"/>
    </source>
</evidence>
<organism evidence="2 3">
    <name type="scientific">Vibrio ishigakensis</name>
    <dbReference type="NCBI Taxonomy" id="1481914"/>
    <lineage>
        <taxon>Bacteria</taxon>
        <taxon>Pseudomonadati</taxon>
        <taxon>Pseudomonadota</taxon>
        <taxon>Gammaproteobacteria</taxon>
        <taxon>Vibrionales</taxon>
        <taxon>Vibrionaceae</taxon>
        <taxon>Vibrio</taxon>
    </lineage>
</organism>
<dbReference type="SUPFAM" id="SSF54862">
    <property type="entry name" value="4Fe-4S ferredoxins"/>
    <property type="match status" value="1"/>
</dbReference>
<evidence type="ECO:0000313" key="3">
    <source>
        <dbReference type="Proteomes" id="UP000031670"/>
    </source>
</evidence>
<accession>A0A0B8PFV6</accession>
<protein>
    <submittedName>
        <fullName evidence="2">Iron-sulfur cluster-binding protein</fullName>
    </submittedName>
</protein>
<evidence type="ECO:0000313" key="2">
    <source>
        <dbReference type="EMBL" id="GAM63502.1"/>
    </source>
</evidence>
<dbReference type="EMBL" id="BBSA01000009">
    <property type="protein sequence ID" value="GAM63502.1"/>
    <property type="molecule type" value="Genomic_DNA"/>
</dbReference>
<dbReference type="PROSITE" id="PS51379">
    <property type="entry name" value="4FE4S_FER_2"/>
    <property type="match status" value="1"/>
</dbReference>